<reference evidence="2 3" key="1">
    <citation type="submission" date="2019-02" db="EMBL/GenBank/DDBJ databases">
        <title>Deep-cultivation of Planctomycetes and their phenomic and genomic characterization uncovers novel biology.</title>
        <authorList>
            <person name="Wiegand S."/>
            <person name="Jogler M."/>
            <person name="Boedeker C."/>
            <person name="Pinto D."/>
            <person name="Vollmers J."/>
            <person name="Rivas-Marin E."/>
            <person name="Kohn T."/>
            <person name="Peeters S.H."/>
            <person name="Heuer A."/>
            <person name="Rast P."/>
            <person name="Oberbeckmann S."/>
            <person name="Bunk B."/>
            <person name="Jeske O."/>
            <person name="Meyerdierks A."/>
            <person name="Storesund J.E."/>
            <person name="Kallscheuer N."/>
            <person name="Luecker S."/>
            <person name="Lage O.M."/>
            <person name="Pohl T."/>
            <person name="Merkel B.J."/>
            <person name="Hornburger P."/>
            <person name="Mueller R.-W."/>
            <person name="Bruemmer F."/>
            <person name="Labrenz M."/>
            <person name="Spormann A.M."/>
            <person name="Op den Camp H."/>
            <person name="Overmann J."/>
            <person name="Amann R."/>
            <person name="Jetten M.S.M."/>
            <person name="Mascher T."/>
            <person name="Medema M.H."/>
            <person name="Devos D.P."/>
            <person name="Kaster A.-K."/>
            <person name="Ovreas L."/>
            <person name="Rohde M."/>
            <person name="Galperin M.Y."/>
            <person name="Jogler C."/>
        </authorList>
    </citation>
    <scope>NUCLEOTIDE SEQUENCE [LARGE SCALE GENOMIC DNA]</scope>
    <source>
        <strain evidence="2 3">Q31a</strain>
    </source>
</reference>
<keyword evidence="3" id="KW-1185">Reference proteome</keyword>
<dbReference type="EMBL" id="CP036298">
    <property type="protein sequence ID" value="QDV25348.1"/>
    <property type="molecule type" value="Genomic_DNA"/>
</dbReference>
<gene>
    <name evidence="2" type="ORF">Q31a_36730</name>
</gene>
<evidence type="ECO:0000313" key="3">
    <source>
        <dbReference type="Proteomes" id="UP000318017"/>
    </source>
</evidence>
<proteinExistence type="predicted"/>
<organism evidence="2 3">
    <name type="scientific">Aureliella helgolandensis</name>
    <dbReference type="NCBI Taxonomy" id="2527968"/>
    <lineage>
        <taxon>Bacteria</taxon>
        <taxon>Pseudomonadati</taxon>
        <taxon>Planctomycetota</taxon>
        <taxon>Planctomycetia</taxon>
        <taxon>Pirellulales</taxon>
        <taxon>Pirellulaceae</taxon>
        <taxon>Aureliella</taxon>
    </lineage>
</organism>
<dbReference type="AlphaFoldDB" id="A0A518G9R9"/>
<name>A0A518G9R9_9BACT</name>
<feature type="chain" id="PRO_5021906943" description="Secreted protein" evidence="1">
    <location>
        <begin position="27"/>
        <end position="63"/>
    </location>
</feature>
<keyword evidence="1" id="KW-0732">Signal</keyword>
<dbReference type="Proteomes" id="UP000318017">
    <property type="component" value="Chromosome"/>
</dbReference>
<evidence type="ECO:0000256" key="1">
    <source>
        <dbReference type="SAM" id="SignalP"/>
    </source>
</evidence>
<feature type="signal peptide" evidence="1">
    <location>
        <begin position="1"/>
        <end position="26"/>
    </location>
</feature>
<evidence type="ECO:0008006" key="4">
    <source>
        <dbReference type="Google" id="ProtNLM"/>
    </source>
</evidence>
<dbReference type="KEGG" id="ahel:Q31a_36730"/>
<sequence precursor="true">MYRRSSFGLAAIILVVTFSCSSAANASAIRSAVARHQHPEQGFFAHTSHHPCHVVRQRLFFGR</sequence>
<protein>
    <recommendedName>
        <fullName evidence="4">Secreted protein</fullName>
    </recommendedName>
</protein>
<evidence type="ECO:0000313" key="2">
    <source>
        <dbReference type="EMBL" id="QDV25348.1"/>
    </source>
</evidence>
<dbReference type="PROSITE" id="PS51257">
    <property type="entry name" value="PROKAR_LIPOPROTEIN"/>
    <property type="match status" value="1"/>
</dbReference>
<accession>A0A518G9R9</accession>